<proteinExistence type="predicted"/>
<accession>A0A7X0DWL9</accession>
<comment type="caution">
    <text evidence="1">The sequence shown here is derived from an EMBL/GenBank/DDBJ whole genome shotgun (WGS) entry which is preliminary data.</text>
</comment>
<dbReference type="EMBL" id="JACIIJ010000019">
    <property type="protein sequence ID" value="MBB6224954.1"/>
    <property type="molecule type" value="Genomic_DNA"/>
</dbReference>
<dbReference type="AlphaFoldDB" id="A0A7X0DWL9"/>
<evidence type="ECO:0000313" key="1">
    <source>
        <dbReference type="EMBL" id="MBB6224954.1"/>
    </source>
</evidence>
<gene>
    <name evidence="1" type="ORF">GGE66_005977</name>
</gene>
<sequence length="32" mass="3568">MMLFDSLNDLCARKGETHLKWSICSTSGAVRP</sequence>
<dbReference type="Proteomes" id="UP000517187">
    <property type="component" value="Unassembled WGS sequence"/>
</dbReference>
<evidence type="ECO:0000313" key="2">
    <source>
        <dbReference type="Proteomes" id="UP000517187"/>
    </source>
</evidence>
<reference evidence="1 2" key="1">
    <citation type="submission" date="2020-08" db="EMBL/GenBank/DDBJ databases">
        <title>Genomic Encyclopedia of Type Strains, Phase IV (KMG-V): Genome sequencing to study the core and pangenomes of soil and plant-associated prokaryotes.</title>
        <authorList>
            <person name="Whitman W."/>
        </authorList>
    </citation>
    <scope>NUCLEOTIDE SEQUENCE [LARGE SCALE GENOMIC DNA]</scope>
    <source>
        <strain evidence="1 2">SEMIA 4011</strain>
    </source>
</reference>
<protein>
    <submittedName>
        <fullName evidence="1">Uncharacterized protein</fullName>
    </submittedName>
</protein>
<organism evidence="1 2">
    <name type="scientific">Rhizobium leguminosarum</name>
    <dbReference type="NCBI Taxonomy" id="384"/>
    <lineage>
        <taxon>Bacteria</taxon>
        <taxon>Pseudomonadati</taxon>
        <taxon>Pseudomonadota</taxon>
        <taxon>Alphaproteobacteria</taxon>
        <taxon>Hyphomicrobiales</taxon>
        <taxon>Rhizobiaceae</taxon>
        <taxon>Rhizobium/Agrobacterium group</taxon>
        <taxon>Rhizobium</taxon>
    </lineage>
</organism>
<name>A0A7X0DWL9_RHILE</name>